<dbReference type="UniPathway" id="UPA00109">
    <property type="reaction ID" value="UER00180"/>
</dbReference>
<dbReference type="Pfam" id="PF00349">
    <property type="entry name" value="Hexokinase_1"/>
    <property type="match status" value="1"/>
</dbReference>
<evidence type="ECO:0000259" key="14">
    <source>
        <dbReference type="Pfam" id="PF03727"/>
    </source>
</evidence>
<evidence type="ECO:0000256" key="2">
    <source>
        <dbReference type="ARBA" id="ARBA00005028"/>
    </source>
</evidence>
<dbReference type="InterPro" id="IPR022672">
    <property type="entry name" value="Hexokinase_N"/>
</dbReference>
<reference evidence="15 16" key="2">
    <citation type="journal article" date="2017" name="Nature">
        <title>The Apostasia genome and the evolution of orchids.</title>
        <authorList>
            <person name="Zhang G.Q."/>
            <person name="Liu K.W."/>
            <person name="Li Z."/>
            <person name="Lohaus R."/>
            <person name="Hsiao Y.Y."/>
            <person name="Niu S.C."/>
            <person name="Wang J.Y."/>
            <person name="Lin Y.C."/>
            <person name="Xu Q."/>
            <person name="Chen L.J."/>
            <person name="Yoshida K."/>
            <person name="Fujiwara S."/>
            <person name="Wang Z.W."/>
            <person name="Zhang Y.Q."/>
            <person name="Mitsuda N."/>
            <person name="Wang M."/>
            <person name="Liu G.H."/>
            <person name="Pecoraro L."/>
            <person name="Huang H.X."/>
            <person name="Xiao X.J."/>
            <person name="Lin M."/>
            <person name="Wu X.Y."/>
            <person name="Wu W.L."/>
            <person name="Chen Y.Y."/>
            <person name="Chang S.B."/>
            <person name="Sakamoto S."/>
            <person name="Ohme-Takagi M."/>
            <person name="Yagi M."/>
            <person name="Zeng S.J."/>
            <person name="Shen C.Y."/>
            <person name="Yeh C.M."/>
            <person name="Luo Y.B."/>
            <person name="Tsai W.C."/>
            <person name="Van de Peer Y."/>
            <person name="Liu Z.J."/>
        </authorList>
    </citation>
    <scope>NUCLEOTIDE SEQUENCE [LARGE SCALE GENOMIC DNA]</scope>
    <source>
        <tissue evidence="15">The whole plant</tissue>
    </source>
</reference>
<dbReference type="GO" id="GO:0005536">
    <property type="term" value="F:D-glucose binding"/>
    <property type="evidence" value="ECO:0007669"/>
    <property type="project" value="InterPro"/>
</dbReference>
<dbReference type="PANTHER" id="PTHR19443">
    <property type="entry name" value="HEXOKINASE"/>
    <property type="match status" value="1"/>
</dbReference>
<evidence type="ECO:0000313" key="15">
    <source>
        <dbReference type="EMBL" id="PKU80781.1"/>
    </source>
</evidence>
<evidence type="ECO:0000313" key="16">
    <source>
        <dbReference type="Proteomes" id="UP000233837"/>
    </source>
</evidence>
<evidence type="ECO:0000256" key="6">
    <source>
        <dbReference type="ARBA" id="ARBA00022777"/>
    </source>
</evidence>
<name>A0A2I0WYN8_9ASPA</name>
<dbReference type="STRING" id="906689.A0A2I0WYN8"/>
<keyword evidence="5 12" id="KW-0547">Nucleotide-binding</keyword>
<feature type="domain" description="Hexokinase C-terminal" evidence="14">
    <location>
        <begin position="245"/>
        <end position="484"/>
    </location>
</feature>
<dbReference type="GO" id="GO:0004340">
    <property type="term" value="F:glucokinase activity"/>
    <property type="evidence" value="ECO:0007669"/>
    <property type="project" value="TreeGrafter"/>
</dbReference>
<accession>A0A2I0WYN8</accession>
<keyword evidence="4 12" id="KW-0808">Transferase</keyword>
<dbReference type="InterPro" id="IPR001312">
    <property type="entry name" value="Hexokinase"/>
</dbReference>
<dbReference type="InterPro" id="IPR043129">
    <property type="entry name" value="ATPase_NBD"/>
</dbReference>
<keyword evidence="8 12" id="KW-0324">Glycolysis</keyword>
<dbReference type="SUPFAM" id="SSF53067">
    <property type="entry name" value="Actin-like ATPase domain"/>
    <property type="match status" value="2"/>
</dbReference>
<dbReference type="PRINTS" id="PR00475">
    <property type="entry name" value="HEXOKINASE"/>
</dbReference>
<evidence type="ECO:0000256" key="8">
    <source>
        <dbReference type="ARBA" id="ARBA00023152"/>
    </source>
</evidence>
<evidence type="ECO:0000259" key="13">
    <source>
        <dbReference type="Pfam" id="PF00349"/>
    </source>
</evidence>
<evidence type="ECO:0000256" key="5">
    <source>
        <dbReference type="ARBA" id="ARBA00022741"/>
    </source>
</evidence>
<evidence type="ECO:0000256" key="9">
    <source>
        <dbReference type="ARBA" id="ARBA00044613"/>
    </source>
</evidence>
<reference evidence="15 16" key="1">
    <citation type="journal article" date="2016" name="Sci. Rep.">
        <title>The Dendrobium catenatum Lindl. genome sequence provides insights into polysaccharide synthase, floral development and adaptive evolution.</title>
        <authorList>
            <person name="Zhang G.Q."/>
            <person name="Xu Q."/>
            <person name="Bian C."/>
            <person name="Tsai W.C."/>
            <person name="Yeh C.M."/>
            <person name="Liu K.W."/>
            <person name="Yoshida K."/>
            <person name="Zhang L.S."/>
            <person name="Chang S.B."/>
            <person name="Chen F."/>
            <person name="Shi Y."/>
            <person name="Su Y.Y."/>
            <person name="Zhang Y.Q."/>
            <person name="Chen L.J."/>
            <person name="Yin Y."/>
            <person name="Lin M."/>
            <person name="Huang H."/>
            <person name="Deng H."/>
            <person name="Wang Z.W."/>
            <person name="Zhu S.L."/>
            <person name="Zhao X."/>
            <person name="Deng C."/>
            <person name="Niu S.C."/>
            <person name="Huang J."/>
            <person name="Wang M."/>
            <person name="Liu G.H."/>
            <person name="Yang H.J."/>
            <person name="Xiao X.J."/>
            <person name="Hsiao Y.Y."/>
            <person name="Wu W.L."/>
            <person name="Chen Y.Y."/>
            <person name="Mitsuda N."/>
            <person name="Ohme-Takagi M."/>
            <person name="Luo Y.B."/>
            <person name="Van de Peer Y."/>
            <person name="Liu Z.J."/>
        </authorList>
    </citation>
    <scope>NUCLEOTIDE SEQUENCE [LARGE SCALE GENOMIC DNA]</scope>
    <source>
        <tissue evidence="15">The whole plant</tissue>
    </source>
</reference>
<organism evidence="15 16">
    <name type="scientific">Dendrobium catenatum</name>
    <dbReference type="NCBI Taxonomy" id="906689"/>
    <lineage>
        <taxon>Eukaryota</taxon>
        <taxon>Viridiplantae</taxon>
        <taxon>Streptophyta</taxon>
        <taxon>Embryophyta</taxon>
        <taxon>Tracheophyta</taxon>
        <taxon>Spermatophyta</taxon>
        <taxon>Magnoliopsida</taxon>
        <taxon>Liliopsida</taxon>
        <taxon>Asparagales</taxon>
        <taxon>Orchidaceae</taxon>
        <taxon>Epidendroideae</taxon>
        <taxon>Malaxideae</taxon>
        <taxon>Dendrobiinae</taxon>
        <taxon>Dendrobium</taxon>
    </lineage>
</organism>
<dbReference type="GO" id="GO:0005829">
    <property type="term" value="C:cytosol"/>
    <property type="evidence" value="ECO:0007669"/>
    <property type="project" value="TreeGrafter"/>
</dbReference>
<sequence>MSAAPATVGTFSIRTRCGRRPIPSFRCSLAGGVTTVPILTELKMKCATPLPLLQRIADAMASDMRAGLAADNGSDLKMILSYVDSLPTGNEKGLFYALDLGGTNFRVVRVQLGGKQNKVVDSEFEQVSIPQELMQGTTEELFNFIASKLANFAAKESGKFQLPKGRTREIGFTFSFPIKQTSINSGILIKWTKGFAVLGTAGKDVVACLKEAMQRQGLDMSVSALVNDAVATLAGAKYWDDDVLIAVILGTGTNACYIERKDAIPKLQWPAGGTRNMIISTEWGAFTTDLPLTEFDKDMDSESINPGEQIFEKTISGMYLGEIVRRVLLKMASFSSLFGDSIPEKLLIPLVLRNLFPMTVRKFFNLAKKEVSEIFKFFCQETRSTLKARRIVVDVCDTIVKRGGRLAGAGIVGILQKMEQDSKGLISGKRTVVAMDGGLYEHYPQYRNYLKDAVAELLGAEVSKNIVIEHTKDGSGIGAALLAAANSKYASEFQI</sequence>
<comment type="catalytic activity">
    <reaction evidence="10">
        <text>D-fructose + ATP = D-fructose 6-phosphate + ADP + H(+)</text>
        <dbReference type="Rhea" id="RHEA:16125"/>
        <dbReference type="ChEBI" id="CHEBI:15378"/>
        <dbReference type="ChEBI" id="CHEBI:30616"/>
        <dbReference type="ChEBI" id="CHEBI:37721"/>
        <dbReference type="ChEBI" id="CHEBI:61527"/>
        <dbReference type="ChEBI" id="CHEBI:456216"/>
        <dbReference type="EC" id="2.7.1.1"/>
    </reaction>
    <physiologicalReaction direction="left-to-right" evidence="10">
        <dbReference type="Rhea" id="RHEA:16126"/>
    </physiologicalReaction>
</comment>
<evidence type="ECO:0000256" key="12">
    <source>
        <dbReference type="RuleBase" id="RU362007"/>
    </source>
</evidence>
<dbReference type="UniPathway" id="UPA00242"/>
<dbReference type="GO" id="GO:0006006">
    <property type="term" value="P:glucose metabolic process"/>
    <property type="evidence" value="ECO:0007669"/>
    <property type="project" value="TreeGrafter"/>
</dbReference>
<comment type="similarity">
    <text evidence="3 12">Belongs to the hexokinase family.</text>
</comment>
<dbReference type="GO" id="GO:0005739">
    <property type="term" value="C:mitochondrion"/>
    <property type="evidence" value="ECO:0007669"/>
    <property type="project" value="TreeGrafter"/>
</dbReference>
<evidence type="ECO:0000256" key="10">
    <source>
        <dbReference type="ARBA" id="ARBA00047905"/>
    </source>
</evidence>
<dbReference type="InterPro" id="IPR019807">
    <property type="entry name" value="Hexokinase_BS"/>
</dbReference>
<dbReference type="EMBL" id="KZ502311">
    <property type="protein sequence ID" value="PKU80781.1"/>
    <property type="molecule type" value="Genomic_DNA"/>
</dbReference>
<dbReference type="Proteomes" id="UP000233837">
    <property type="component" value="Unassembled WGS sequence"/>
</dbReference>
<protein>
    <recommendedName>
        <fullName evidence="12">Phosphotransferase</fullName>
        <ecNumber evidence="12">2.7.1.-</ecNumber>
    </recommendedName>
</protein>
<comment type="catalytic activity">
    <reaction evidence="11">
        <text>D-glucose + ATP = D-glucose 6-phosphate + ADP + H(+)</text>
        <dbReference type="Rhea" id="RHEA:17825"/>
        <dbReference type="ChEBI" id="CHEBI:4167"/>
        <dbReference type="ChEBI" id="CHEBI:15378"/>
        <dbReference type="ChEBI" id="CHEBI:30616"/>
        <dbReference type="ChEBI" id="CHEBI:61548"/>
        <dbReference type="ChEBI" id="CHEBI:456216"/>
        <dbReference type="EC" id="2.7.1.1"/>
    </reaction>
    <physiologicalReaction direction="left-to-right" evidence="11">
        <dbReference type="Rhea" id="RHEA:17826"/>
    </physiologicalReaction>
</comment>
<evidence type="ECO:0000256" key="11">
    <source>
        <dbReference type="ARBA" id="ARBA00048160"/>
    </source>
</evidence>
<evidence type="ECO:0000256" key="7">
    <source>
        <dbReference type="ARBA" id="ARBA00022840"/>
    </source>
</evidence>
<dbReference type="InterPro" id="IPR022673">
    <property type="entry name" value="Hexokinase_C"/>
</dbReference>
<dbReference type="Pfam" id="PF03727">
    <property type="entry name" value="Hexokinase_2"/>
    <property type="match status" value="1"/>
</dbReference>
<gene>
    <name evidence="15" type="primary">HXK2</name>
    <name evidence="15" type="ORF">MA16_Dca014619</name>
</gene>
<feature type="domain" description="Hexokinase N-terminal" evidence="13">
    <location>
        <begin position="40"/>
        <end position="238"/>
    </location>
</feature>
<keyword evidence="6 12" id="KW-0418">Kinase</keyword>
<evidence type="ECO:0000256" key="4">
    <source>
        <dbReference type="ARBA" id="ARBA00022679"/>
    </source>
</evidence>
<dbReference type="CDD" id="cd24020">
    <property type="entry name" value="ASKHA_NBD_HK_plant"/>
    <property type="match status" value="1"/>
</dbReference>
<dbReference type="GO" id="GO:0008865">
    <property type="term" value="F:fructokinase activity"/>
    <property type="evidence" value="ECO:0007669"/>
    <property type="project" value="TreeGrafter"/>
</dbReference>
<dbReference type="FunFam" id="3.30.420.40:FF:000034">
    <property type="entry name" value="Phosphotransferase"/>
    <property type="match status" value="1"/>
</dbReference>
<dbReference type="GO" id="GO:0005524">
    <property type="term" value="F:ATP binding"/>
    <property type="evidence" value="ECO:0007669"/>
    <property type="project" value="UniProtKB-UniRule"/>
</dbReference>
<keyword evidence="16" id="KW-1185">Reference proteome</keyword>
<evidence type="ECO:0000256" key="3">
    <source>
        <dbReference type="ARBA" id="ARBA00009225"/>
    </source>
</evidence>
<dbReference type="Gene3D" id="3.30.420.40">
    <property type="match status" value="1"/>
</dbReference>
<dbReference type="AlphaFoldDB" id="A0A2I0WYN8"/>
<dbReference type="PANTHER" id="PTHR19443:SF63">
    <property type="entry name" value="HEXOKINASE-LIKE 1 PROTEIN-RELATED"/>
    <property type="match status" value="1"/>
</dbReference>
<comment type="catalytic activity">
    <reaction evidence="9">
        <text>a D-hexose + ATP = a D-hexose 6-phosphate + ADP + H(+)</text>
        <dbReference type="Rhea" id="RHEA:22740"/>
        <dbReference type="ChEBI" id="CHEBI:4194"/>
        <dbReference type="ChEBI" id="CHEBI:15378"/>
        <dbReference type="ChEBI" id="CHEBI:30616"/>
        <dbReference type="ChEBI" id="CHEBI:229467"/>
        <dbReference type="ChEBI" id="CHEBI:456216"/>
        <dbReference type="EC" id="2.7.1.1"/>
    </reaction>
    <physiologicalReaction direction="left-to-right" evidence="9">
        <dbReference type="Rhea" id="RHEA:22741"/>
    </physiologicalReaction>
</comment>
<dbReference type="PROSITE" id="PS00378">
    <property type="entry name" value="HEXOKINASE_1"/>
    <property type="match status" value="1"/>
</dbReference>
<keyword evidence="7 12" id="KW-0067">ATP-binding</keyword>
<dbReference type="GO" id="GO:0006096">
    <property type="term" value="P:glycolytic process"/>
    <property type="evidence" value="ECO:0007669"/>
    <property type="project" value="UniProtKB-UniPathway"/>
</dbReference>
<dbReference type="EC" id="2.7.1.-" evidence="12"/>
<proteinExistence type="inferred from homology"/>
<comment type="pathway">
    <text evidence="1">Carbohydrate degradation; glycolysis; D-glyceraldehyde 3-phosphate and glycerone phosphate from D-glucose: step 1/4.</text>
</comment>
<dbReference type="Gene3D" id="3.40.367.20">
    <property type="match status" value="1"/>
</dbReference>
<comment type="pathway">
    <text evidence="2">Carbohydrate metabolism; hexose metabolism.</text>
</comment>
<evidence type="ECO:0000256" key="1">
    <source>
        <dbReference type="ARBA" id="ARBA00004888"/>
    </source>
</evidence>
<dbReference type="GO" id="GO:0001678">
    <property type="term" value="P:intracellular glucose homeostasis"/>
    <property type="evidence" value="ECO:0007669"/>
    <property type="project" value="InterPro"/>
</dbReference>
<dbReference type="PROSITE" id="PS51748">
    <property type="entry name" value="HEXOKINASE_2"/>
    <property type="match status" value="1"/>
</dbReference>